<name>A0A3B4A0H4_9GOBI</name>
<evidence type="ECO:0000256" key="2">
    <source>
        <dbReference type="ARBA" id="ARBA00004642"/>
    </source>
</evidence>
<dbReference type="SUPFAM" id="SSF56719">
    <property type="entry name" value="Type II DNA topoisomerase"/>
    <property type="match status" value="1"/>
</dbReference>
<sequence length="364" mass="41820">MISFLFDDNQKVEPEWYIPILPLVLVNGAEGIGTGWACRIPNYDPREIVNNINRMLNHQDPLPMLPSYKGFKGIIHELGQNQYLVSGEVSVIDKNTIEITELPIRTWTQAYKETVLEPMVQGTEKTPALINDYKEYHTDTTVKFVVRMSEEKLAQAEAAGLHKVFKLQSSLTCNSMVLFDHMGCLKRYESVNDILKEFFELRLHYYKLRKDWQLGSLGAESAKLSNQARFVLEKIEGKISIENKTKRELIRMLVQKGYESDPVAAWTKAQEKFHEEDEDSSDSDSSIDSGSSSGPNFNYILNMPLWCLTKEKVDELLKQRDQKRGELHELQKKSPEDLWKEDLAVFVEELTVSSNTLFTCPCNI</sequence>
<dbReference type="InterPro" id="IPR001154">
    <property type="entry name" value="TopoII_euk"/>
</dbReference>
<dbReference type="Gene3D" id="1.10.268.10">
    <property type="entry name" value="Topoisomerase, domain 3"/>
    <property type="match status" value="1"/>
</dbReference>
<dbReference type="Gene3D" id="3.30.1360.40">
    <property type="match status" value="1"/>
</dbReference>
<dbReference type="STRING" id="409849.ENSPMGP00000009996"/>
<dbReference type="Ensembl" id="ENSPMGT00000010657.1">
    <property type="protein sequence ID" value="ENSPMGP00000009996.1"/>
    <property type="gene ID" value="ENSPMGG00000008278.1"/>
</dbReference>
<dbReference type="PROSITE" id="PS52040">
    <property type="entry name" value="TOPO_IIA"/>
    <property type="match status" value="1"/>
</dbReference>
<dbReference type="SMART" id="SM00434">
    <property type="entry name" value="TOP4c"/>
    <property type="match status" value="1"/>
</dbReference>
<dbReference type="GO" id="GO:0003918">
    <property type="term" value="F:DNA topoisomerase type II (double strand cut, ATP-hydrolyzing) activity"/>
    <property type="evidence" value="ECO:0007669"/>
    <property type="project" value="InterPro"/>
</dbReference>
<dbReference type="Pfam" id="PF00521">
    <property type="entry name" value="DNA_topoisoIV"/>
    <property type="match status" value="1"/>
</dbReference>
<dbReference type="GO" id="GO:0000712">
    <property type="term" value="P:resolution of meiotic recombination intermediates"/>
    <property type="evidence" value="ECO:0007669"/>
    <property type="project" value="TreeGrafter"/>
</dbReference>
<dbReference type="InterPro" id="IPR013757">
    <property type="entry name" value="Topo_IIA_A_a_sf"/>
</dbReference>
<keyword evidence="4 5" id="KW-0238">DNA-binding</keyword>
<dbReference type="InterPro" id="IPR050634">
    <property type="entry name" value="DNA_Topoisomerase_II"/>
</dbReference>
<dbReference type="PANTHER" id="PTHR10169">
    <property type="entry name" value="DNA TOPOISOMERASE/GYRASE"/>
    <property type="match status" value="1"/>
</dbReference>
<evidence type="ECO:0000313" key="8">
    <source>
        <dbReference type="Ensembl" id="ENSPMGP00000009996.1"/>
    </source>
</evidence>
<evidence type="ECO:0000259" key="7">
    <source>
        <dbReference type="PROSITE" id="PS52040"/>
    </source>
</evidence>
<accession>A0A3B4A0H4</accession>
<reference evidence="8" key="1">
    <citation type="submission" date="2025-08" db="UniProtKB">
        <authorList>
            <consortium name="Ensembl"/>
        </authorList>
    </citation>
    <scope>IDENTIFICATION</scope>
</reference>
<evidence type="ECO:0000256" key="1">
    <source>
        <dbReference type="ARBA" id="ARBA00004604"/>
    </source>
</evidence>
<dbReference type="InterPro" id="IPR002205">
    <property type="entry name" value="Topo_IIA_dom_A"/>
</dbReference>
<dbReference type="GO" id="GO:0005524">
    <property type="term" value="F:ATP binding"/>
    <property type="evidence" value="ECO:0007669"/>
    <property type="project" value="InterPro"/>
</dbReference>
<proteinExistence type="inferred from homology"/>
<dbReference type="GO" id="GO:0000819">
    <property type="term" value="P:sister chromatid segregation"/>
    <property type="evidence" value="ECO:0007669"/>
    <property type="project" value="TreeGrafter"/>
</dbReference>
<dbReference type="AlphaFoldDB" id="A0A3B4A0H4"/>
<protein>
    <recommendedName>
        <fullName evidence="7">Topo IIA-type catalytic domain-containing protein</fullName>
    </recommendedName>
</protein>
<dbReference type="GO" id="GO:0005654">
    <property type="term" value="C:nucleoplasm"/>
    <property type="evidence" value="ECO:0007669"/>
    <property type="project" value="UniProtKB-SubCell"/>
</dbReference>
<feature type="domain" description="Topo IIA-type catalytic" evidence="7">
    <location>
        <begin position="1"/>
        <end position="343"/>
    </location>
</feature>
<reference evidence="8" key="2">
    <citation type="submission" date="2025-09" db="UniProtKB">
        <authorList>
            <consortium name="Ensembl"/>
        </authorList>
    </citation>
    <scope>IDENTIFICATION</scope>
</reference>
<dbReference type="GO" id="GO:0003677">
    <property type="term" value="F:DNA binding"/>
    <property type="evidence" value="ECO:0007669"/>
    <property type="project" value="UniProtKB-UniRule"/>
</dbReference>
<dbReference type="PANTHER" id="PTHR10169:SF36">
    <property type="entry name" value="DNA TOPOISOMERASE 2-BETA"/>
    <property type="match status" value="1"/>
</dbReference>
<dbReference type="FunFam" id="3.30.1360.40:FF:000003">
    <property type="entry name" value="DNA topoisomerase 2"/>
    <property type="match status" value="1"/>
</dbReference>
<dbReference type="Proteomes" id="UP000261520">
    <property type="component" value="Unplaced"/>
</dbReference>
<evidence type="ECO:0000313" key="9">
    <source>
        <dbReference type="Proteomes" id="UP000261520"/>
    </source>
</evidence>
<keyword evidence="9" id="KW-1185">Reference proteome</keyword>
<dbReference type="PRINTS" id="PR01158">
    <property type="entry name" value="TOPISMRASEII"/>
</dbReference>
<evidence type="ECO:0000256" key="5">
    <source>
        <dbReference type="PROSITE-ProRule" id="PRU01384"/>
    </source>
</evidence>
<comment type="similarity">
    <text evidence="3">Belongs to the type II topoisomerase family.</text>
</comment>
<feature type="region of interest" description="Disordered" evidence="6">
    <location>
        <begin position="269"/>
        <end position="291"/>
    </location>
</feature>
<evidence type="ECO:0000256" key="3">
    <source>
        <dbReference type="ARBA" id="ARBA00011080"/>
    </source>
</evidence>
<dbReference type="FunFam" id="1.10.268.10:FF:000002">
    <property type="entry name" value="DNA topoisomerase 2"/>
    <property type="match status" value="1"/>
</dbReference>
<evidence type="ECO:0000256" key="6">
    <source>
        <dbReference type="SAM" id="MobiDB-lite"/>
    </source>
</evidence>
<evidence type="ECO:0000256" key="4">
    <source>
        <dbReference type="ARBA" id="ARBA00023125"/>
    </source>
</evidence>
<dbReference type="InterPro" id="IPR013760">
    <property type="entry name" value="Topo_IIA-like_dom_sf"/>
</dbReference>
<comment type="caution">
    <text evidence="5">Lacks conserved residue(s) required for the propagation of feature annotation.</text>
</comment>
<dbReference type="GO" id="GO:0005730">
    <property type="term" value="C:nucleolus"/>
    <property type="evidence" value="ECO:0007669"/>
    <property type="project" value="UniProtKB-SubCell"/>
</dbReference>
<dbReference type="InterPro" id="IPR013758">
    <property type="entry name" value="Topo_IIA_A/C_ab"/>
</dbReference>
<comment type="subcellular location">
    <subcellularLocation>
        <location evidence="1">Nucleus</location>
        <location evidence="1">Nucleolus</location>
    </subcellularLocation>
    <subcellularLocation>
        <location evidence="2">Nucleus</location>
        <location evidence="2">Nucleoplasm</location>
    </subcellularLocation>
</comment>
<dbReference type="GO" id="GO:0006265">
    <property type="term" value="P:DNA topological change"/>
    <property type="evidence" value="ECO:0007669"/>
    <property type="project" value="InterPro"/>
</dbReference>
<dbReference type="Gene3D" id="3.90.199.10">
    <property type="entry name" value="Topoisomerase II, domain 5"/>
    <property type="match status" value="1"/>
</dbReference>
<organism evidence="8 9">
    <name type="scientific">Periophthalmus magnuspinnatus</name>
    <dbReference type="NCBI Taxonomy" id="409849"/>
    <lineage>
        <taxon>Eukaryota</taxon>
        <taxon>Metazoa</taxon>
        <taxon>Chordata</taxon>
        <taxon>Craniata</taxon>
        <taxon>Vertebrata</taxon>
        <taxon>Euteleostomi</taxon>
        <taxon>Actinopterygii</taxon>
        <taxon>Neopterygii</taxon>
        <taxon>Teleostei</taxon>
        <taxon>Neoteleostei</taxon>
        <taxon>Acanthomorphata</taxon>
        <taxon>Gobiaria</taxon>
        <taxon>Gobiiformes</taxon>
        <taxon>Gobioidei</taxon>
        <taxon>Gobiidae</taxon>
        <taxon>Oxudercinae</taxon>
        <taxon>Periophthalmus</taxon>
    </lineage>
</organism>